<feature type="non-terminal residue" evidence="2">
    <location>
        <position position="122"/>
    </location>
</feature>
<evidence type="ECO:0000313" key="2">
    <source>
        <dbReference type="EMBL" id="KAK3266304.1"/>
    </source>
</evidence>
<reference evidence="2 3" key="1">
    <citation type="journal article" date="2015" name="Genome Biol. Evol.">
        <title>Comparative Genomics of a Bacterivorous Green Alga Reveals Evolutionary Causalities and Consequences of Phago-Mixotrophic Mode of Nutrition.</title>
        <authorList>
            <person name="Burns J.A."/>
            <person name="Paasch A."/>
            <person name="Narechania A."/>
            <person name="Kim E."/>
        </authorList>
    </citation>
    <scope>NUCLEOTIDE SEQUENCE [LARGE SCALE GENOMIC DNA]</scope>
    <source>
        <strain evidence="2 3">PLY_AMNH</strain>
    </source>
</reference>
<name>A0AAE0FUU1_9CHLO</name>
<feature type="compositionally biased region" description="Basic and acidic residues" evidence="1">
    <location>
        <begin position="1"/>
        <end position="22"/>
    </location>
</feature>
<protein>
    <submittedName>
        <fullName evidence="2">Uncharacterized protein</fullName>
    </submittedName>
</protein>
<evidence type="ECO:0000313" key="3">
    <source>
        <dbReference type="Proteomes" id="UP001190700"/>
    </source>
</evidence>
<feature type="region of interest" description="Disordered" evidence="1">
    <location>
        <begin position="1"/>
        <end position="60"/>
    </location>
</feature>
<proteinExistence type="predicted"/>
<feature type="compositionally biased region" description="Basic and acidic residues" evidence="1">
    <location>
        <begin position="35"/>
        <end position="60"/>
    </location>
</feature>
<gene>
    <name evidence="2" type="ORF">CYMTET_25063</name>
</gene>
<evidence type="ECO:0000256" key="1">
    <source>
        <dbReference type="SAM" id="MobiDB-lite"/>
    </source>
</evidence>
<dbReference type="AlphaFoldDB" id="A0AAE0FUU1"/>
<keyword evidence="3" id="KW-1185">Reference proteome</keyword>
<accession>A0AAE0FUU1</accession>
<dbReference type="EMBL" id="LGRX02013235">
    <property type="protein sequence ID" value="KAK3266304.1"/>
    <property type="molecule type" value="Genomic_DNA"/>
</dbReference>
<dbReference type="Proteomes" id="UP001190700">
    <property type="component" value="Unassembled WGS sequence"/>
</dbReference>
<sequence>MSSSDTDDRPWDSSPGRRERPSRSRGGWSSRYRRNPRDRAERRSQSYGHRSRDSSPELRGVGRDMWLDIDGITTKEPDWSLVAKVLEAVPGRQVAKDTEFATWERVNGEKVNILEGLSLCHE</sequence>
<comment type="caution">
    <text evidence="2">The sequence shown here is derived from an EMBL/GenBank/DDBJ whole genome shotgun (WGS) entry which is preliminary data.</text>
</comment>
<organism evidence="2 3">
    <name type="scientific">Cymbomonas tetramitiformis</name>
    <dbReference type="NCBI Taxonomy" id="36881"/>
    <lineage>
        <taxon>Eukaryota</taxon>
        <taxon>Viridiplantae</taxon>
        <taxon>Chlorophyta</taxon>
        <taxon>Pyramimonadophyceae</taxon>
        <taxon>Pyramimonadales</taxon>
        <taxon>Pyramimonadaceae</taxon>
        <taxon>Cymbomonas</taxon>
    </lineage>
</organism>